<dbReference type="InterPro" id="IPR012334">
    <property type="entry name" value="Pectin_lyas_fold"/>
</dbReference>
<dbReference type="InterPro" id="IPR029472">
    <property type="entry name" value="Copia-like_N"/>
</dbReference>
<evidence type="ECO:0000256" key="6">
    <source>
        <dbReference type="ARBA" id="ARBA00023295"/>
    </source>
</evidence>
<evidence type="ECO:0000313" key="14">
    <source>
        <dbReference type="Proteomes" id="UP000327157"/>
    </source>
</evidence>
<comment type="caution">
    <text evidence="13">The sequence shown here is derived from an EMBL/GenBank/DDBJ whole genome shotgun (WGS) entry which is preliminary data.</text>
</comment>
<feature type="domain" description="Retroviral polymerase SH3-like" evidence="12">
    <location>
        <begin position="729"/>
        <end position="758"/>
    </location>
</feature>
<keyword evidence="5 8" id="KW-0378">Hydrolase</keyword>
<dbReference type="Proteomes" id="UP000327157">
    <property type="component" value="Chromosome 3"/>
</dbReference>
<feature type="region of interest" description="Disordered" evidence="9">
    <location>
        <begin position="69"/>
        <end position="100"/>
    </location>
</feature>
<keyword evidence="10" id="KW-0732">Signal</keyword>
<evidence type="ECO:0000256" key="5">
    <source>
        <dbReference type="ARBA" id="ARBA00022801"/>
    </source>
</evidence>
<feature type="region of interest" description="Disordered" evidence="9">
    <location>
        <begin position="439"/>
        <end position="467"/>
    </location>
</feature>
<dbReference type="Pfam" id="PF14244">
    <property type="entry name" value="Retrotran_gag_3"/>
    <property type="match status" value="1"/>
</dbReference>
<dbReference type="SMART" id="SM00710">
    <property type="entry name" value="PbH1"/>
    <property type="match status" value="5"/>
</dbReference>
<feature type="signal peptide" evidence="10">
    <location>
        <begin position="1"/>
        <end position="36"/>
    </location>
</feature>
<dbReference type="InterPro" id="IPR000743">
    <property type="entry name" value="Glyco_hydro_28"/>
</dbReference>
<accession>A0A5N5GL71</accession>
<organism evidence="13 14">
    <name type="scientific">Pyrus ussuriensis x Pyrus communis</name>
    <dbReference type="NCBI Taxonomy" id="2448454"/>
    <lineage>
        <taxon>Eukaryota</taxon>
        <taxon>Viridiplantae</taxon>
        <taxon>Streptophyta</taxon>
        <taxon>Embryophyta</taxon>
        <taxon>Tracheophyta</taxon>
        <taxon>Spermatophyta</taxon>
        <taxon>Magnoliopsida</taxon>
        <taxon>eudicotyledons</taxon>
        <taxon>Gunneridae</taxon>
        <taxon>Pentapetalae</taxon>
        <taxon>rosids</taxon>
        <taxon>fabids</taxon>
        <taxon>Rosales</taxon>
        <taxon>Rosaceae</taxon>
        <taxon>Amygdaloideae</taxon>
        <taxon>Maleae</taxon>
        <taxon>Pyrus</taxon>
    </lineage>
</organism>
<dbReference type="Pfam" id="PF25597">
    <property type="entry name" value="SH3_retrovirus"/>
    <property type="match status" value="1"/>
</dbReference>
<keyword evidence="6 8" id="KW-0326">Glycosidase</keyword>
<feature type="compositionally biased region" description="Gly residues" evidence="9">
    <location>
        <begin position="89"/>
        <end position="100"/>
    </location>
</feature>
<evidence type="ECO:0000256" key="7">
    <source>
        <dbReference type="ARBA" id="ARBA00023316"/>
    </source>
</evidence>
<dbReference type="InterPro" id="IPR011050">
    <property type="entry name" value="Pectin_lyase_fold/virulence"/>
</dbReference>
<dbReference type="GO" id="GO:0004650">
    <property type="term" value="F:polygalacturonase activity"/>
    <property type="evidence" value="ECO:0007669"/>
    <property type="project" value="InterPro"/>
</dbReference>
<feature type="chain" id="PRO_5024466926" evidence="10">
    <location>
        <begin position="37"/>
        <end position="913"/>
    </location>
</feature>
<reference evidence="13 14" key="3">
    <citation type="submission" date="2019-11" db="EMBL/GenBank/DDBJ databases">
        <title>A de novo genome assembly of a pear dwarfing rootstock.</title>
        <authorList>
            <person name="Wang F."/>
            <person name="Wang J."/>
            <person name="Li S."/>
            <person name="Zhang Y."/>
            <person name="Fang M."/>
            <person name="Ma L."/>
            <person name="Zhao Y."/>
            <person name="Jiang S."/>
        </authorList>
    </citation>
    <scope>NUCLEOTIDE SEQUENCE [LARGE SCALE GENOMIC DNA]</scope>
    <source>
        <strain evidence="13">S2</strain>
        <tissue evidence="13">Leaf</tissue>
    </source>
</reference>
<evidence type="ECO:0000256" key="4">
    <source>
        <dbReference type="ARBA" id="ARBA00022525"/>
    </source>
</evidence>
<dbReference type="PROSITE" id="PS51257">
    <property type="entry name" value="PROKAR_LIPOPROTEIN"/>
    <property type="match status" value="1"/>
</dbReference>
<keyword evidence="4" id="KW-0964">Secreted</keyword>
<evidence type="ECO:0000256" key="10">
    <source>
        <dbReference type="SAM" id="SignalP"/>
    </source>
</evidence>
<protein>
    <submittedName>
        <fullName evidence="13">Polygalacturonase-like</fullName>
    </submittedName>
</protein>
<gene>
    <name evidence="13" type="ORF">D8674_022877</name>
</gene>
<keyword evidence="7" id="KW-0961">Cell wall biogenesis/degradation</keyword>
<evidence type="ECO:0000256" key="3">
    <source>
        <dbReference type="ARBA" id="ARBA00022512"/>
    </source>
</evidence>
<evidence type="ECO:0000259" key="11">
    <source>
        <dbReference type="Pfam" id="PF14244"/>
    </source>
</evidence>
<keyword evidence="14" id="KW-1185">Reference proteome</keyword>
<dbReference type="Gene3D" id="2.160.20.10">
    <property type="entry name" value="Single-stranded right-handed beta-helix, Pectin lyase-like"/>
    <property type="match status" value="1"/>
</dbReference>
<dbReference type="SUPFAM" id="SSF51126">
    <property type="entry name" value="Pectin lyase-like"/>
    <property type="match status" value="1"/>
</dbReference>
<dbReference type="InterPro" id="IPR006626">
    <property type="entry name" value="PbH1"/>
</dbReference>
<reference evidence="13 14" key="1">
    <citation type="submission" date="2019-09" db="EMBL/GenBank/DDBJ databases">
        <authorList>
            <person name="Ou C."/>
        </authorList>
    </citation>
    <scope>NUCLEOTIDE SEQUENCE [LARGE SCALE GENOMIC DNA]</scope>
    <source>
        <strain evidence="13">S2</strain>
        <tissue evidence="13">Leaf</tissue>
    </source>
</reference>
<dbReference type="EMBL" id="SMOL01000402">
    <property type="protein sequence ID" value="KAB2616289.1"/>
    <property type="molecule type" value="Genomic_DNA"/>
</dbReference>
<comment type="subcellular location">
    <subcellularLocation>
        <location evidence="1">Secreted</location>
        <location evidence="1">Cell wall</location>
    </subcellularLocation>
</comment>
<feature type="domain" description="Retrotransposon Copia-like N-terminal" evidence="11">
    <location>
        <begin position="533"/>
        <end position="568"/>
    </location>
</feature>
<proteinExistence type="inferred from homology"/>
<reference evidence="14" key="2">
    <citation type="submission" date="2019-10" db="EMBL/GenBank/DDBJ databases">
        <title>A de novo genome assembly of a pear dwarfing rootstock.</title>
        <authorList>
            <person name="Wang F."/>
            <person name="Wang J."/>
            <person name="Li S."/>
            <person name="Zhang Y."/>
            <person name="Fang M."/>
            <person name="Ma L."/>
            <person name="Zhao Y."/>
            <person name="Jiang S."/>
        </authorList>
    </citation>
    <scope>NUCLEOTIDE SEQUENCE [LARGE SCALE GENOMIC DNA]</scope>
</reference>
<dbReference type="InterPro" id="IPR057670">
    <property type="entry name" value="SH3_retrovirus"/>
</dbReference>
<evidence type="ECO:0000256" key="1">
    <source>
        <dbReference type="ARBA" id="ARBA00004191"/>
    </source>
</evidence>
<keyword evidence="3" id="KW-0134">Cell wall</keyword>
<evidence type="ECO:0000256" key="8">
    <source>
        <dbReference type="RuleBase" id="RU361169"/>
    </source>
</evidence>
<evidence type="ECO:0000256" key="9">
    <source>
        <dbReference type="SAM" id="MobiDB-lite"/>
    </source>
</evidence>
<dbReference type="AlphaFoldDB" id="A0A5N5GL71"/>
<name>A0A5N5GL71_9ROSA</name>
<dbReference type="GO" id="GO:0005975">
    <property type="term" value="P:carbohydrate metabolic process"/>
    <property type="evidence" value="ECO:0007669"/>
    <property type="project" value="InterPro"/>
</dbReference>
<dbReference type="Pfam" id="PF00295">
    <property type="entry name" value="Glyco_hydro_28"/>
    <property type="match status" value="1"/>
</dbReference>
<dbReference type="PANTHER" id="PTHR31375">
    <property type="match status" value="1"/>
</dbReference>
<dbReference type="GO" id="GO:0071555">
    <property type="term" value="P:cell wall organization"/>
    <property type="evidence" value="ECO:0007669"/>
    <property type="project" value="UniProtKB-KW"/>
</dbReference>
<comment type="similarity">
    <text evidence="2 8">Belongs to the glycosyl hydrolase 28 family.</text>
</comment>
<dbReference type="OrthoDB" id="187139at2759"/>
<sequence>MSMGLRSPNMGGVARRTSAMAVFLLGFALLSCVAQAASRGHPFRAGARRSDTTKRKVFDVTAFGAKTEDQMNRGSKKPNVVGKLSTGELPGGGVPGELPGGGIPGLPGGTEEESYDGNNIDDPNGLAFIRTWVAACRGNYKGPTKVVIPKGTFLTGPVVFQGPCNSSTEPIVVEVQGYVKASTDISQYSSPEWFSFELVDGLIVTGDGTFDGQGTWTTSGSKDSDKAAQAPSSLKFNKVNNTLIERITSLNSKFFHTHMFGCNNVTMRNVHLTAPGDSPNTDGVYISASDHIKVLNSVITTGGDCVSIGQGAHDVTVKNITCGPGYGISIGSLGKYPDELSVSEIHVSNCTLRNTTYGARIKTSAGKSAGEVTGIVYEDIIMDQVQNPIIIDQYYGNKKVVKKINDGNKKMVVPGNKKNVGAGLKKKVGAGLKKKVGAGSKKKVGAGKQMELQGGKKKSDGAGVPSRPVSKWKISDVHFRNIRGTSAGKGFQYIPTKMAEENPLVLDGESSLVLSPPNLSKVDVSPNQRLSLVLLNEFNHLPWSRAITLVLSRHSKLGYINGSIEAPDVSSPNYKAWLYKKQLIMSWLLNSMERKIAEIFSFLESFHLGTSHLGSLSRKCMILHPELKPKFMKENTRSSERRFQTSNYKANHTTFTPTKGKKMLKAGEKTNPRAESSTALLGKFAGFRAETEYPSQDDVPGTTDHITNKVTNLYEFEKITKPSKVSIANGYKCYNPKSKRVFVTRDVHFDERTSYHQKVRDGSSQGELLQDLFPLPNPTIVEDVSNNIDAPQDDIDNVSNPSAKELEDITHSSEDIIISEFSSLAPAHMYPTRERHPKKRMQEYVTYTVKHPIANSITYHRMSPSHFAFLSTISNHYEPQNFQEANLKDVWRKAMKEELQALDENQTWSIVEL</sequence>
<evidence type="ECO:0000313" key="13">
    <source>
        <dbReference type="EMBL" id="KAB2616289.1"/>
    </source>
</evidence>
<evidence type="ECO:0000256" key="2">
    <source>
        <dbReference type="ARBA" id="ARBA00008834"/>
    </source>
</evidence>
<evidence type="ECO:0000259" key="12">
    <source>
        <dbReference type="Pfam" id="PF25597"/>
    </source>
</evidence>